<evidence type="ECO:0000256" key="1">
    <source>
        <dbReference type="ARBA" id="ARBA00023125"/>
    </source>
</evidence>
<dbReference type="SUPFAM" id="SSF46955">
    <property type="entry name" value="Putative DNA-binding domain"/>
    <property type="match status" value="1"/>
</dbReference>
<feature type="domain" description="HTH merR-type" evidence="3">
    <location>
        <begin position="15"/>
        <end position="83"/>
    </location>
</feature>
<dbReference type="Pfam" id="PF13411">
    <property type="entry name" value="MerR_1"/>
    <property type="match status" value="1"/>
</dbReference>
<proteinExistence type="predicted"/>
<evidence type="ECO:0000256" key="2">
    <source>
        <dbReference type="SAM" id="Coils"/>
    </source>
</evidence>
<dbReference type="InterPro" id="IPR047057">
    <property type="entry name" value="MerR_fam"/>
</dbReference>
<keyword evidence="4" id="KW-0614">Plasmid</keyword>
<reference evidence="4" key="1">
    <citation type="submission" date="2015-03" db="EMBL/GenBank/DDBJ databases">
        <title>MIGS Cultured Bacterial/Archaeal sample from Brevibacillus laterosporus.</title>
        <authorList>
            <person name="Zeng D."/>
            <person name="Zhu L."/>
            <person name="Dong G."/>
            <person name="Ye W."/>
            <person name="Ren D."/>
            <person name="Wu L."/>
            <person name="Xu J."/>
            <person name="Li G."/>
            <person name="Guo L."/>
        </authorList>
    </citation>
    <scope>NUCLEOTIDE SEQUENCE</scope>
    <source>
        <strain evidence="4">B9</strain>
        <plasmid evidence="4">unnamed2</plasmid>
    </source>
</reference>
<dbReference type="AlphaFoldDB" id="A0A0F6Y0S3"/>
<name>A0A0F6Y0S3_BRELA</name>
<dbReference type="RefSeq" id="WP_035293187.1">
    <property type="nucleotide sequence ID" value="NZ_CP011076.1"/>
</dbReference>
<feature type="coiled-coil region" evidence="2">
    <location>
        <begin position="90"/>
        <end position="124"/>
    </location>
</feature>
<dbReference type="InterPro" id="IPR000551">
    <property type="entry name" value="MerR-type_HTH_dom"/>
</dbReference>
<geneLocation type="plasmid" evidence="4">
    <name>unnamed2</name>
</geneLocation>
<organism evidence="4">
    <name type="scientific">Brevibacillus laterosporus</name>
    <name type="common">Bacillus laterosporus</name>
    <dbReference type="NCBI Taxonomy" id="1465"/>
    <lineage>
        <taxon>Bacteria</taxon>
        <taxon>Bacillati</taxon>
        <taxon>Bacillota</taxon>
        <taxon>Bacilli</taxon>
        <taxon>Bacillales</taxon>
        <taxon>Paenibacillaceae</taxon>
        <taxon>Brevibacillus</taxon>
    </lineage>
</organism>
<keyword evidence="2" id="KW-0175">Coiled coil</keyword>
<dbReference type="InterPro" id="IPR009061">
    <property type="entry name" value="DNA-bd_dom_put_sf"/>
</dbReference>
<evidence type="ECO:0000313" key="4">
    <source>
        <dbReference type="EMBL" id="AKF96026.1"/>
    </source>
</evidence>
<keyword evidence="1" id="KW-0238">DNA-binding</keyword>
<dbReference type="PROSITE" id="PS50937">
    <property type="entry name" value="HTH_MERR_2"/>
    <property type="match status" value="1"/>
</dbReference>
<dbReference type="GO" id="GO:0003700">
    <property type="term" value="F:DNA-binding transcription factor activity"/>
    <property type="evidence" value="ECO:0007669"/>
    <property type="project" value="InterPro"/>
</dbReference>
<dbReference type="SMART" id="SM00422">
    <property type="entry name" value="HTH_MERR"/>
    <property type="match status" value="1"/>
</dbReference>
<dbReference type="EMBL" id="CP011076">
    <property type="protein sequence ID" value="AKF96026.1"/>
    <property type="molecule type" value="Genomic_DNA"/>
</dbReference>
<protein>
    <submittedName>
        <fullName evidence="4">MerR family transcriptional regulator</fullName>
    </submittedName>
</protein>
<dbReference type="PANTHER" id="PTHR30204:SF95">
    <property type="entry name" value="HTH-TYPE TRANSCRIPTIONAL REGULATOR CUER"/>
    <property type="match status" value="1"/>
</dbReference>
<gene>
    <name evidence="4" type="ORF">EX87_20925</name>
</gene>
<dbReference type="Gene3D" id="1.10.1660.10">
    <property type="match status" value="1"/>
</dbReference>
<dbReference type="PANTHER" id="PTHR30204">
    <property type="entry name" value="REDOX-CYCLING DRUG-SENSING TRANSCRIPTIONAL ACTIVATOR SOXR"/>
    <property type="match status" value="1"/>
</dbReference>
<evidence type="ECO:0000259" key="3">
    <source>
        <dbReference type="PROSITE" id="PS50937"/>
    </source>
</evidence>
<dbReference type="GO" id="GO:0003677">
    <property type="term" value="F:DNA binding"/>
    <property type="evidence" value="ECO:0007669"/>
    <property type="project" value="UniProtKB-KW"/>
</dbReference>
<accession>A0A0F6Y0S3</accession>
<sequence length="155" mass="18042">MTSLVAERRESDGAVYRIGELAVLANISKRTVDYYTNLGLLQPKRSSSNYRYYDECDLEILQMIEQCKLLHMPLCEIKELVRNKREAPNAEQLFALTKDVNQRMQQLEQEMSLLISQINSLSEEEQHEVRQKLSVQGTTLLHSLLLLLPYKQEKN</sequence>